<dbReference type="OrthoDB" id="64893at2759"/>
<gene>
    <name evidence="2" type="ORF">ILUMI_15536</name>
</gene>
<comment type="caution">
    <text evidence="2">The sequence shown here is derived from an EMBL/GenBank/DDBJ whole genome shotgun (WGS) entry which is preliminary data.</text>
</comment>
<dbReference type="Pfam" id="PF03067">
    <property type="entry name" value="LPMO_10"/>
    <property type="match status" value="1"/>
</dbReference>
<evidence type="ECO:0000313" key="2">
    <source>
        <dbReference type="EMBL" id="KAF2890637.1"/>
    </source>
</evidence>
<dbReference type="Proteomes" id="UP000801492">
    <property type="component" value="Unassembled WGS sequence"/>
</dbReference>
<evidence type="ECO:0000259" key="1">
    <source>
        <dbReference type="Pfam" id="PF03067"/>
    </source>
</evidence>
<dbReference type="AlphaFoldDB" id="A0A8K0G6S1"/>
<protein>
    <recommendedName>
        <fullName evidence="1">Chitin-binding type-4 domain-containing protein</fullName>
    </recommendedName>
</protein>
<accession>A0A8K0G6S1</accession>
<sequence length="201" mass="22096">MASAVVFEGVSGHGMMLDPPNRSSLWRYDPTAPINYNDNEVFCGGFGTQWGVHKGKCGVCGDNYGDRIPRNNENTGKYGQGKVVAQYPSGSVISTMVRLTSNHKGTFKYSLCELGDPSQPETEQCFQTLLFEDGSDEQKVDPTVKDFQNRIVLPSGLRCKRCVLRWTYRTGNNWGTCEDGSTGPGCGPQETFKNCADISII</sequence>
<feature type="domain" description="Chitin-binding type-4" evidence="1">
    <location>
        <begin position="13"/>
        <end position="198"/>
    </location>
</feature>
<reference evidence="2" key="1">
    <citation type="submission" date="2019-08" db="EMBL/GenBank/DDBJ databases">
        <title>The genome of the North American firefly Photinus pyralis.</title>
        <authorList>
            <consortium name="Photinus pyralis genome working group"/>
            <person name="Fallon T.R."/>
            <person name="Sander Lower S.E."/>
            <person name="Weng J.-K."/>
        </authorList>
    </citation>
    <scope>NUCLEOTIDE SEQUENCE</scope>
    <source>
        <strain evidence="2">TRF0915ILg1</strain>
        <tissue evidence="2">Whole body</tissue>
    </source>
</reference>
<dbReference type="EMBL" id="VTPC01049087">
    <property type="protein sequence ID" value="KAF2890637.1"/>
    <property type="molecule type" value="Genomic_DNA"/>
</dbReference>
<organism evidence="2 3">
    <name type="scientific">Ignelater luminosus</name>
    <name type="common">Cucubano</name>
    <name type="synonym">Pyrophorus luminosus</name>
    <dbReference type="NCBI Taxonomy" id="2038154"/>
    <lineage>
        <taxon>Eukaryota</taxon>
        <taxon>Metazoa</taxon>
        <taxon>Ecdysozoa</taxon>
        <taxon>Arthropoda</taxon>
        <taxon>Hexapoda</taxon>
        <taxon>Insecta</taxon>
        <taxon>Pterygota</taxon>
        <taxon>Neoptera</taxon>
        <taxon>Endopterygota</taxon>
        <taxon>Coleoptera</taxon>
        <taxon>Polyphaga</taxon>
        <taxon>Elateriformia</taxon>
        <taxon>Elateroidea</taxon>
        <taxon>Elateridae</taxon>
        <taxon>Agrypninae</taxon>
        <taxon>Pyrophorini</taxon>
        <taxon>Ignelater</taxon>
    </lineage>
</organism>
<dbReference type="InterPro" id="IPR004302">
    <property type="entry name" value="Cellulose/chitin-bd_N"/>
</dbReference>
<evidence type="ECO:0000313" key="3">
    <source>
        <dbReference type="Proteomes" id="UP000801492"/>
    </source>
</evidence>
<proteinExistence type="predicted"/>
<name>A0A8K0G6S1_IGNLU</name>
<keyword evidence="3" id="KW-1185">Reference proteome</keyword>